<reference evidence="1" key="1">
    <citation type="journal article" date="2020" name="Stud. Mycol.">
        <title>101 Dothideomycetes genomes: a test case for predicting lifestyles and emergence of pathogens.</title>
        <authorList>
            <person name="Haridas S."/>
            <person name="Albert R."/>
            <person name="Binder M."/>
            <person name="Bloem J."/>
            <person name="Labutti K."/>
            <person name="Salamov A."/>
            <person name="Andreopoulos B."/>
            <person name="Baker S."/>
            <person name="Barry K."/>
            <person name="Bills G."/>
            <person name="Bluhm B."/>
            <person name="Cannon C."/>
            <person name="Castanera R."/>
            <person name="Culley D."/>
            <person name="Daum C."/>
            <person name="Ezra D."/>
            <person name="Gonzalez J."/>
            <person name="Henrissat B."/>
            <person name="Kuo A."/>
            <person name="Liang C."/>
            <person name="Lipzen A."/>
            <person name="Lutzoni F."/>
            <person name="Magnuson J."/>
            <person name="Mondo S."/>
            <person name="Nolan M."/>
            <person name="Ohm R."/>
            <person name="Pangilinan J."/>
            <person name="Park H.-J."/>
            <person name="Ramirez L."/>
            <person name="Alfaro M."/>
            <person name="Sun H."/>
            <person name="Tritt A."/>
            <person name="Yoshinaga Y."/>
            <person name="Zwiers L.-H."/>
            <person name="Turgeon B."/>
            <person name="Goodwin S."/>
            <person name="Spatafora J."/>
            <person name="Crous P."/>
            <person name="Grigoriev I."/>
        </authorList>
    </citation>
    <scope>NUCLEOTIDE SEQUENCE</scope>
    <source>
        <strain evidence="1">CBS 207.26</strain>
    </source>
</reference>
<protein>
    <submittedName>
        <fullName evidence="1">Uncharacterized protein</fullName>
    </submittedName>
</protein>
<keyword evidence="2" id="KW-1185">Reference proteome</keyword>
<organism evidence="1 2">
    <name type="scientific">Zopfia rhizophila CBS 207.26</name>
    <dbReference type="NCBI Taxonomy" id="1314779"/>
    <lineage>
        <taxon>Eukaryota</taxon>
        <taxon>Fungi</taxon>
        <taxon>Dikarya</taxon>
        <taxon>Ascomycota</taxon>
        <taxon>Pezizomycotina</taxon>
        <taxon>Dothideomycetes</taxon>
        <taxon>Dothideomycetes incertae sedis</taxon>
        <taxon>Zopfiaceae</taxon>
        <taxon>Zopfia</taxon>
    </lineage>
</organism>
<dbReference type="EMBL" id="ML994632">
    <property type="protein sequence ID" value="KAF2185856.1"/>
    <property type="molecule type" value="Genomic_DNA"/>
</dbReference>
<proteinExistence type="predicted"/>
<evidence type="ECO:0000313" key="1">
    <source>
        <dbReference type="EMBL" id="KAF2185856.1"/>
    </source>
</evidence>
<evidence type="ECO:0000313" key="2">
    <source>
        <dbReference type="Proteomes" id="UP000800200"/>
    </source>
</evidence>
<sequence length="165" mass="18882">MRISDSMQVDSFLRSHACISSIAYHFKFADPERPLHEGMDSTTRSHLPIYVQRQRNSIDRFATEVFSTIIAFKGSHHTPCAQRRSLQSRRVSRAFATKFKVFSLCIFQIISILPARERKAHHTDAKLIHPLNGADTGWKIGQKSHTQNLPLFLPCARHIWGGRTT</sequence>
<dbReference type="Proteomes" id="UP000800200">
    <property type="component" value="Unassembled WGS sequence"/>
</dbReference>
<accession>A0A6A6E7M7</accession>
<gene>
    <name evidence="1" type="ORF">K469DRAFT_157698</name>
</gene>
<name>A0A6A6E7M7_9PEZI</name>
<dbReference type="AlphaFoldDB" id="A0A6A6E7M7"/>